<evidence type="ECO:0000313" key="2">
    <source>
        <dbReference type="EMBL" id="TWT48846.1"/>
    </source>
</evidence>
<dbReference type="PANTHER" id="PTHR43169:SF2">
    <property type="entry name" value="NAD_GMP SYNTHASE DOMAIN-CONTAINING PROTEIN"/>
    <property type="match status" value="1"/>
</dbReference>
<dbReference type="NCBIfam" id="TIGR00268">
    <property type="entry name" value="ATP-dependent sacrificial sulfur transferase LarE"/>
    <property type="match status" value="1"/>
</dbReference>
<comment type="caution">
    <text evidence="2">The sequence shown here is derived from an EMBL/GenBank/DDBJ whole genome shotgun (WGS) entry which is preliminary data.</text>
</comment>
<dbReference type="OrthoDB" id="9776919at2"/>
<organism evidence="2 3">
    <name type="scientific">Botrimarina hoheduenensis</name>
    <dbReference type="NCBI Taxonomy" id="2528000"/>
    <lineage>
        <taxon>Bacteria</taxon>
        <taxon>Pseudomonadati</taxon>
        <taxon>Planctomycetota</taxon>
        <taxon>Planctomycetia</taxon>
        <taxon>Pirellulales</taxon>
        <taxon>Lacipirellulaceae</taxon>
        <taxon>Botrimarina</taxon>
    </lineage>
</organism>
<name>A0A5C5WD45_9BACT</name>
<dbReference type="EMBL" id="SJPH01000001">
    <property type="protein sequence ID" value="TWT48846.1"/>
    <property type="molecule type" value="Genomic_DNA"/>
</dbReference>
<dbReference type="GO" id="GO:0016783">
    <property type="term" value="F:sulfurtransferase activity"/>
    <property type="evidence" value="ECO:0007669"/>
    <property type="project" value="InterPro"/>
</dbReference>
<dbReference type="InterPro" id="IPR052188">
    <property type="entry name" value="Ni-pincer_cofactor_biosynth"/>
</dbReference>
<evidence type="ECO:0000256" key="1">
    <source>
        <dbReference type="PIRSR" id="PIRSR006661-1"/>
    </source>
</evidence>
<dbReference type="SUPFAM" id="SSF52402">
    <property type="entry name" value="Adenine nucleotide alpha hydrolases-like"/>
    <property type="match status" value="1"/>
</dbReference>
<dbReference type="Gene3D" id="3.40.50.620">
    <property type="entry name" value="HUPs"/>
    <property type="match status" value="1"/>
</dbReference>
<proteinExistence type="predicted"/>
<protein>
    <submittedName>
        <fullName evidence="2">Uncharacterized protein</fullName>
    </submittedName>
</protein>
<accession>A0A5C5WD45</accession>
<reference evidence="2 3" key="1">
    <citation type="submission" date="2019-02" db="EMBL/GenBank/DDBJ databases">
        <title>Deep-cultivation of Planctomycetes and their phenomic and genomic characterization uncovers novel biology.</title>
        <authorList>
            <person name="Wiegand S."/>
            <person name="Jogler M."/>
            <person name="Boedeker C."/>
            <person name="Pinto D."/>
            <person name="Vollmers J."/>
            <person name="Rivas-Marin E."/>
            <person name="Kohn T."/>
            <person name="Peeters S.H."/>
            <person name="Heuer A."/>
            <person name="Rast P."/>
            <person name="Oberbeckmann S."/>
            <person name="Bunk B."/>
            <person name="Jeske O."/>
            <person name="Meyerdierks A."/>
            <person name="Storesund J.E."/>
            <person name="Kallscheuer N."/>
            <person name="Luecker S."/>
            <person name="Lage O.M."/>
            <person name="Pohl T."/>
            <person name="Merkel B.J."/>
            <person name="Hornburger P."/>
            <person name="Mueller R.-W."/>
            <person name="Bruemmer F."/>
            <person name="Labrenz M."/>
            <person name="Spormann A.M."/>
            <person name="Op Den Camp H."/>
            <person name="Overmann J."/>
            <person name="Amann R."/>
            <person name="Jetten M.S.M."/>
            <person name="Mascher T."/>
            <person name="Medema M.H."/>
            <person name="Devos D.P."/>
            <person name="Kaster A.-K."/>
            <person name="Ovreas L."/>
            <person name="Rohde M."/>
            <person name="Galperin M.Y."/>
            <person name="Jogler C."/>
        </authorList>
    </citation>
    <scope>NUCLEOTIDE SEQUENCE [LARGE SCALE GENOMIC DNA]</scope>
    <source>
        <strain evidence="2 3">Pla111</strain>
    </source>
</reference>
<dbReference type="PANTHER" id="PTHR43169">
    <property type="entry name" value="EXSB FAMILY PROTEIN"/>
    <property type="match status" value="1"/>
</dbReference>
<dbReference type="Proteomes" id="UP000318995">
    <property type="component" value="Unassembled WGS sequence"/>
</dbReference>
<feature type="active site" description="Nucleophile and sulfur donor" evidence="1">
    <location>
        <position position="179"/>
    </location>
</feature>
<keyword evidence="3" id="KW-1185">Reference proteome</keyword>
<dbReference type="PIRSF" id="PIRSF006661">
    <property type="entry name" value="PP-lp_UCP006661"/>
    <property type="match status" value="1"/>
</dbReference>
<sequence>MSAAPAAEILAARLVETIRTYGSCAVAFSAGVDSAVVLKAAHLALGDQALAVTGVGPALAEGELAAAQELAALLGVEHLAVATDEISDAGYIANATDRCYHCKTELYTHLERVAQQRGLREIANGSNTDDLGDYRPGLRAADERRVRSPLVECGIDKADVRRLAAYWELPVAEKPAAPCLASRLAYGVQVTPERLARVDAAERYLRQLGLREVRVRHHADDLGRIEVPLEWIARLAEPAVREPLVAELTRLGFKAVTLDLSGFRSGNLNTLVPLETLTRSAAR</sequence>
<dbReference type="CDD" id="cd01990">
    <property type="entry name" value="LarE-like"/>
    <property type="match status" value="1"/>
</dbReference>
<dbReference type="AlphaFoldDB" id="A0A5C5WD45"/>
<dbReference type="InterPro" id="IPR014729">
    <property type="entry name" value="Rossmann-like_a/b/a_fold"/>
</dbReference>
<dbReference type="RefSeq" id="WP_146571210.1">
    <property type="nucleotide sequence ID" value="NZ_SJPH01000001.1"/>
</dbReference>
<evidence type="ECO:0000313" key="3">
    <source>
        <dbReference type="Proteomes" id="UP000318995"/>
    </source>
</evidence>
<gene>
    <name evidence="2" type="ORF">Pla111_06220</name>
</gene>
<dbReference type="InterPro" id="IPR005232">
    <property type="entry name" value="LarE"/>
</dbReference>